<dbReference type="InterPro" id="IPR040411">
    <property type="entry name" value="At5g23160-like"/>
</dbReference>
<feature type="compositionally biased region" description="Polar residues" evidence="1">
    <location>
        <begin position="104"/>
        <end position="113"/>
    </location>
</feature>
<protein>
    <submittedName>
        <fullName evidence="3">Uncharacterized protein</fullName>
    </submittedName>
</protein>
<sequence>MTTKRFASCFGCVSTSDDVSRPDKKKKSSPTKRAGRRTWFSSWKRFRRRNSGTKTVPVDAPAAGEEEVVDVVVEVEEVKAEIATAKKTQRQQPSKGTIKDKSGNRANEAQTQRLPLISTKYNFPSRGLGPTRHRTDSPAVFKIASRPGSPSRANTTPPPSSSSSPHHPVRARPAQLVGASRLSGKRDANPNRGDGRYGPVVGMSVLAVSLAVMLLFGRAFAVLCTCAWLFCLPRLREADPPPPLAMGGGGMSKSGEIDIDSEEYKKKVVLEGLLERNHRRPVSGGL</sequence>
<accession>A0AAV9AE91</accession>
<proteinExistence type="predicted"/>
<feature type="compositionally biased region" description="Basic and acidic residues" evidence="1">
    <location>
        <begin position="184"/>
        <end position="195"/>
    </location>
</feature>
<evidence type="ECO:0000313" key="4">
    <source>
        <dbReference type="Proteomes" id="UP001179952"/>
    </source>
</evidence>
<name>A0AAV9AE91_ACOGR</name>
<gene>
    <name evidence="3" type="ORF">QJS04_geneDACA019524</name>
</gene>
<reference evidence="3" key="2">
    <citation type="submission" date="2023-06" db="EMBL/GenBank/DDBJ databases">
        <authorList>
            <person name="Ma L."/>
            <person name="Liu K.-W."/>
            <person name="Li Z."/>
            <person name="Hsiao Y.-Y."/>
            <person name="Qi Y."/>
            <person name="Fu T."/>
            <person name="Tang G."/>
            <person name="Zhang D."/>
            <person name="Sun W.-H."/>
            <person name="Liu D.-K."/>
            <person name="Li Y."/>
            <person name="Chen G.-Z."/>
            <person name="Liu X.-D."/>
            <person name="Liao X.-Y."/>
            <person name="Jiang Y.-T."/>
            <person name="Yu X."/>
            <person name="Hao Y."/>
            <person name="Huang J."/>
            <person name="Zhao X.-W."/>
            <person name="Ke S."/>
            <person name="Chen Y.-Y."/>
            <person name="Wu W.-L."/>
            <person name="Hsu J.-L."/>
            <person name="Lin Y.-F."/>
            <person name="Huang M.-D."/>
            <person name="Li C.-Y."/>
            <person name="Huang L."/>
            <person name="Wang Z.-W."/>
            <person name="Zhao X."/>
            <person name="Zhong W.-Y."/>
            <person name="Peng D.-H."/>
            <person name="Ahmad S."/>
            <person name="Lan S."/>
            <person name="Zhang J.-S."/>
            <person name="Tsai W.-C."/>
            <person name="Van De Peer Y."/>
            <person name="Liu Z.-J."/>
        </authorList>
    </citation>
    <scope>NUCLEOTIDE SEQUENCE</scope>
    <source>
        <strain evidence="3">SCP</strain>
        <tissue evidence="3">Leaves</tissue>
    </source>
</reference>
<keyword evidence="4" id="KW-1185">Reference proteome</keyword>
<feature type="compositionally biased region" description="Basic residues" evidence="1">
    <location>
        <begin position="23"/>
        <end position="36"/>
    </location>
</feature>
<feature type="region of interest" description="Disordered" evidence="1">
    <location>
        <begin position="84"/>
        <end position="195"/>
    </location>
</feature>
<comment type="caution">
    <text evidence="3">The sequence shown here is derived from an EMBL/GenBank/DDBJ whole genome shotgun (WGS) entry which is preliminary data.</text>
</comment>
<feature type="region of interest" description="Disordered" evidence="1">
    <location>
        <begin position="14"/>
        <end position="36"/>
    </location>
</feature>
<organism evidence="3 4">
    <name type="scientific">Acorus gramineus</name>
    <name type="common">Dwarf sweet flag</name>
    <dbReference type="NCBI Taxonomy" id="55184"/>
    <lineage>
        <taxon>Eukaryota</taxon>
        <taxon>Viridiplantae</taxon>
        <taxon>Streptophyta</taxon>
        <taxon>Embryophyta</taxon>
        <taxon>Tracheophyta</taxon>
        <taxon>Spermatophyta</taxon>
        <taxon>Magnoliopsida</taxon>
        <taxon>Liliopsida</taxon>
        <taxon>Acoraceae</taxon>
        <taxon>Acorus</taxon>
    </lineage>
</organism>
<keyword evidence="2" id="KW-0812">Transmembrane</keyword>
<dbReference type="AlphaFoldDB" id="A0AAV9AE91"/>
<feature type="compositionally biased region" description="Low complexity" evidence="1">
    <location>
        <begin position="149"/>
        <end position="166"/>
    </location>
</feature>
<feature type="transmembrane region" description="Helical" evidence="2">
    <location>
        <begin position="205"/>
        <end position="230"/>
    </location>
</feature>
<evidence type="ECO:0000313" key="3">
    <source>
        <dbReference type="EMBL" id="KAK1262574.1"/>
    </source>
</evidence>
<keyword evidence="2" id="KW-0472">Membrane</keyword>
<dbReference type="EMBL" id="JAUJYN010000010">
    <property type="protein sequence ID" value="KAK1262574.1"/>
    <property type="molecule type" value="Genomic_DNA"/>
</dbReference>
<dbReference type="Proteomes" id="UP001179952">
    <property type="component" value="Unassembled WGS sequence"/>
</dbReference>
<evidence type="ECO:0000256" key="1">
    <source>
        <dbReference type="SAM" id="MobiDB-lite"/>
    </source>
</evidence>
<dbReference type="PANTHER" id="PTHR34379:SF6">
    <property type="entry name" value="PROTEIN 3F"/>
    <property type="match status" value="1"/>
</dbReference>
<evidence type="ECO:0000256" key="2">
    <source>
        <dbReference type="SAM" id="Phobius"/>
    </source>
</evidence>
<reference evidence="3" key="1">
    <citation type="journal article" date="2023" name="Nat. Commun.">
        <title>Diploid and tetraploid genomes of Acorus and the evolution of monocots.</title>
        <authorList>
            <person name="Ma L."/>
            <person name="Liu K.W."/>
            <person name="Li Z."/>
            <person name="Hsiao Y.Y."/>
            <person name="Qi Y."/>
            <person name="Fu T."/>
            <person name="Tang G.D."/>
            <person name="Zhang D."/>
            <person name="Sun W.H."/>
            <person name="Liu D.K."/>
            <person name="Li Y."/>
            <person name="Chen G.Z."/>
            <person name="Liu X.D."/>
            <person name="Liao X.Y."/>
            <person name="Jiang Y.T."/>
            <person name="Yu X."/>
            <person name="Hao Y."/>
            <person name="Huang J."/>
            <person name="Zhao X.W."/>
            <person name="Ke S."/>
            <person name="Chen Y.Y."/>
            <person name="Wu W.L."/>
            <person name="Hsu J.L."/>
            <person name="Lin Y.F."/>
            <person name="Huang M.D."/>
            <person name="Li C.Y."/>
            <person name="Huang L."/>
            <person name="Wang Z.W."/>
            <person name="Zhao X."/>
            <person name="Zhong W.Y."/>
            <person name="Peng D.H."/>
            <person name="Ahmad S."/>
            <person name="Lan S."/>
            <person name="Zhang J.S."/>
            <person name="Tsai W.C."/>
            <person name="Van de Peer Y."/>
            <person name="Liu Z.J."/>
        </authorList>
    </citation>
    <scope>NUCLEOTIDE SEQUENCE</scope>
    <source>
        <strain evidence="3">SCP</strain>
    </source>
</reference>
<dbReference type="PANTHER" id="PTHR34379">
    <property type="entry name" value="OS07G0553800 PROTEIN"/>
    <property type="match status" value="1"/>
</dbReference>
<keyword evidence="2" id="KW-1133">Transmembrane helix</keyword>